<proteinExistence type="predicted"/>
<evidence type="ECO:0000256" key="1">
    <source>
        <dbReference type="SAM" id="MobiDB-lite"/>
    </source>
</evidence>
<dbReference type="AlphaFoldDB" id="A0A7R9F442"/>
<accession>A0A7R9F442</accession>
<evidence type="ECO:0000313" key="2">
    <source>
        <dbReference type="EMBL" id="CAD7446394.1"/>
    </source>
</evidence>
<protein>
    <submittedName>
        <fullName evidence="2">Uncharacterized protein</fullName>
    </submittedName>
</protein>
<sequence>MGGRGVPDSAGSSSFVVPGRTSPHKRRWRWRSPPIRVVEVVEAAMEVVVVVITEAETTVDIVEEAMAAITDVNEQRERAEYFSS</sequence>
<organism evidence="2">
    <name type="scientific">Timema bartmani</name>
    <dbReference type="NCBI Taxonomy" id="61472"/>
    <lineage>
        <taxon>Eukaryota</taxon>
        <taxon>Metazoa</taxon>
        <taxon>Ecdysozoa</taxon>
        <taxon>Arthropoda</taxon>
        <taxon>Hexapoda</taxon>
        <taxon>Insecta</taxon>
        <taxon>Pterygota</taxon>
        <taxon>Neoptera</taxon>
        <taxon>Polyneoptera</taxon>
        <taxon>Phasmatodea</taxon>
        <taxon>Timematodea</taxon>
        <taxon>Timematoidea</taxon>
        <taxon>Timematidae</taxon>
        <taxon>Timema</taxon>
    </lineage>
</organism>
<gene>
    <name evidence="2" type="ORF">TBIB3V08_LOCUS8725</name>
</gene>
<dbReference type="EMBL" id="OD567982">
    <property type="protein sequence ID" value="CAD7446394.1"/>
    <property type="molecule type" value="Genomic_DNA"/>
</dbReference>
<name>A0A7R9F442_9NEOP</name>
<reference evidence="2" key="1">
    <citation type="submission" date="2020-11" db="EMBL/GenBank/DDBJ databases">
        <authorList>
            <person name="Tran Van P."/>
        </authorList>
    </citation>
    <scope>NUCLEOTIDE SEQUENCE</scope>
</reference>
<feature type="region of interest" description="Disordered" evidence="1">
    <location>
        <begin position="1"/>
        <end position="28"/>
    </location>
</feature>